<dbReference type="GO" id="GO:0046872">
    <property type="term" value="F:metal ion binding"/>
    <property type="evidence" value="ECO:0007669"/>
    <property type="project" value="UniProtKB-KW"/>
</dbReference>
<evidence type="ECO:0000313" key="16">
    <source>
        <dbReference type="EMBL" id="OLR64110.1"/>
    </source>
</evidence>
<evidence type="ECO:0000256" key="8">
    <source>
        <dbReference type="ARBA" id="ARBA00022485"/>
    </source>
</evidence>
<dbReference type="PANTHER" id="PTHR43822:SF9">
    <property type="entry name" value="3-ISOPROPYLMALATE DEHYDRATASE"/>
    <property type="match status" value="1"/>
</dbReference>
<evidence type="ECO:0000256" key="6">
    <source>
        <dbReference type="ARBA" id="ARBA00011998"/>
    </source>
</evidence>
<evidence type="ECO:0000256" key="7">
    <source>
        <dbReference type="ARBA" id="ARBA00022430"/>
    </source>
</evidence>
<keyword evidence="11" id="KW-0408">Iron</keyword>
<dbReference type="PRINTS" id="PR00415">
    <property type="entry name" value="ACONITASE"/>
</dbReference>
<accession>A0A1U7LXF8</accession>
<evidence type="ECO:0000256" key="5">
    <source>
        <dbReference type="ARBA" id="ARBA00007185"/>
    </source>
</evidence>
<keyword evidence="9" id="KW-0028">Amino-acid biosynthesis</keyword>
<comment type="function">
    <text evidence="3">Catalyzes the isomerization between 2-isopropylmalate and 3-isopropylmalate, via the formation of 2-isopropylmaleate.</text>
</comment>
<evidence type="ECO:0000256" key="2">
    <source>
        <dbReference type="ARBA" id="ARBA00001966"/>
    </source>
</evidence>
<dbReference type="Gene3D" id="3.30.499.10">
    <property type="entry name" value="Aconitase, domain 3"/>
    <property type="match status" value="2"/>
</dbReference>
<dbReference type="GO" id="GO:0003861">
    <property type="term" value="F:3-isopropylmalate dehydratase activity"/>
    <property type="evidence" value="ECO:0007669"/>
    <property type="project" value="UniProtKB-EC"/>
</dbReference>
<sequence length="455" mass="51492">MKTLFEKIWDRHVITSKDDKDLLYIDLHLIHEVTSPQAFEALRIKNRKFRRPDLTFATMDHNTPTRIENRKNISEIKDKLSKEQLETLEKNCKEYGIELFDMNSENNGIVHMIGPEMGLSLPGKTIVCGDSHTATHGAMGAIAFGIGTSEVEDVFATQCIWNKKPKNMGVKITGQLGENISSKDIILKLISKYSTSFGSGYAIEFFGDTIENMEMEQRLTLSNMAIEGGAKFGIIKPDNKTIEYIRNRKYTPKGKAFEKYLKSIEDLYTDDESCYDKIISLDVSNLKRQVSYGTNPSMTCDIDEYFPKIKSEEDKKSYEYMGIKENMRASEIKVDTVFIGSCTNGRIVDMKIAADVIKGNKVKDGIRCIIVPGSMEVKRYIHEKGLDKIFLDAGCELREPGCSYCLAMNDDKIDEFKHCVSTSNRNFEGRQGRLSRTHLVSPYTAALCAIEGRIV</sequence>
<comment type="cofactor">
    <cofactor evidence="2">
        <name>[4Fe-4S] cluster</name>
        <dbReference type="ChEBI" id="CHEBI:49883"/>
    </cofactor>
</comment>
<dbReference type="NCBIfam" id="NF004016">
    <property type="entry name" value="PRK05478.1"/>
    <property type="match status" value="1"/>
</dbReference>
<evidence type="ECO:0000256" key="12">
    <source>
        <dbReference type="ARBA" id="ARBA00023014"/>
    </source>
</evidence>
<keyword evidence="13" id="KW-0456">Lyase</keyword>
<keyword evidence="17" id="KW-1185">Reference proteome</keyword>
<evidence type="ECO:0000256" key="13">
    <source>
        <dbReference type="ARBA" id="ARBA00023239"/>
    </source>
</evidence>
<name>A0A1U7LXF8_9FIRM</name>
<dbReference type="InterPro" id="IPR015931">
    <property type="entry name" value="Acnase/IPM_dHydase_lsu_aba_1/3"/>
</dbReference>
<comment type="pathway">
    <text evidence="4">Amino-acid biosynthesis; L-leucine biosynthesis; L-leucine from 3-methyl-2-oxobutanoate: step 2/4.</text>
</comment>
<dbReference type="NCBIfam" id="NF009116">
    <property type="entry name" value="PRK12466.1"/>
    <property type="match status" value="1"/>
</dbReference>
<dbReference type="InterPro" id="IPR036008">
    <property type="entry name" value="Aconitase_4Fe-4S_dom"/>
</dbReference>
<reference evidence="16 17" key="1">
    <citation type="journal article" date="2016" name="Appl. Environ. Microbiol.">
        <title>Function and Phylogeny of Bacterial Butyryl Coenzyme A:Acetate Transferases and Their Diversity in the Proximal Colon of Swine.</title>
        <authorList>
            <person name="Trachsel J."/>
            <person name="Bayles D.O."/>
            <person name="Looft T."/>
            <person name="Levine U.Y."/>
            <person name="Allen H.K."/>
        </authorList>
    </citation>
    <scope>NUCLEOTIDE SEQUENCE [LARGE SCALE GENOMIC DNA]</scope>
    <source>
        <strain evidence="16 17">35-6-1</strain>
    </source>
</reference>
<evidence type="ECO:0000256" key="4">
    <source>
        <dbReference type="ARBA" id="ARBA00004729"/>
    </source>
</evidence>
<evidence type="ECO:0000256" key="10">
    <source>
        <dbReference type="ARBA" id="ARBA00022723"/>
    </source>
</evidence>
<dbReference type="UniPathway" id="UPA00048">
    <property type="reaction ID" value="UER00071"/>
</dbReference>
<dbReference type="InterPro" id="IPR018136">
    <property type="entry name" value="Aconitase_4Fe-4S_BS"/>
</dbReference>
<keyword evidence="8" id="KW-0004">4Fe-4S</keyword>
<dbReference type="PANTHER" id="PTHR43822">
    <property type="entry name" value="HOMOACONITASE, MITOCHONDRIAL-RELATED"/>
    <property type="match status" value="1"/>
</dbReference>
<evidence type="ECO:0000256" key="14">
    <source>
        <dbReference type="ARBA" id="ARBA00023304"/>
    </source>
</evidence>
<keyword evidence="10" id="KW-0479">Metal-binding</keyword>
<dbReference type="GO" id="GO:0009098">
    <property type="term" value="P:L-leucine biosynthetic process"/>
    <property type="evidence" value="ECO:0007669"/>
    <property type="project" value="UniProtKB-UniPathway"/>
</dbReference>
<dbReference type="InterPro" id="IPR004430">
    <property type="entry name" value="3-IsopropMal_deHydase_lsu"/>
</dbReference>
<dbReference type="InterPro" id="IPR033941">
    <property type="entry name" value="IPMI_cat"/>
</dbReference>
<feature type="domain" description="Aconitase/3-isopropylmalate dehydratase large subunit alpha/beta/alpha" evidence="15">
    <location>
        <begin position="6"/>
        <end position="452"/>
    </location>
</feature>
<dbReference type="SUPFAM" id="SSF53732">
    <property type="entry name" value="Aconitase iron-sulfur domain"/>
    <property type="match status" value="1"/>
</dbReference>
<dbReference type="STRING" id="1465756.BIV18_00325"/>
<evidence type="ECO:0000256" key="1">
    <source>
        <dbReference type="ARBA" id="ARBA00000491"/>
    </source>
</evidence>
<evidence type="ECO:0000256" key="9">
    <source>
        <dbReference type="ARBA" id="ARBA00022605"/>
    </source>
</evidence>
<organism evidence="16 17">
    <name type="scientific">Peptoniphilus porci</name>
    <dbReference type="NCBI Taxonomy" id="2652280"/>
    <lineage>
        <taxon>Bacteria</taxon>
        <taxon>Bacillati</taxon>
        <taxon>Bacillota</taxon>
        <taxon>Tissierellia</taxon>
        <taxon>Tissierellales</taxon>
        <taxon>Peptoniphilaceae</taxon>
        <taxon>Peptoniphilus</taxon>
    </lineage>
</organism>
<dbReference type="EC" id="4.2.1.33" evidence="6"/>
<proteinExistence type="inferred from homology"/>
<dbReference type="NCBIfam" id="TIGR00170">
    <property type="entry name" value="leuC"/>
    <property type="match status" value="1"/>
</dbReference>
<dbReference type="Proteomes" id="UP000187166">
    <property type="component" value="Unassembled WGS sequence"/>
</dbReference>
<dbReference type="InterPro" id="IPR001030">
    <property type="entry name" value="Acoase/IPM_deHydtase_lsu_aba"/>
</dbReference>
<gene>
    <name evidence="16" type="ORF">BIV18_00325</name>
</gene>
<protein>
    <recommendedName>
        <fullName evidence="6">3-isopropylmalate dehydratase</fullName>
        <ecNumber evidence="6">4.2.1.33</ecNumber>
    </recommendedName>
</protein>
<comment type="catalytic activity">
    <reaction evidence="1">
        <text>(2R,3S)-3-isopropylmalate = (2S)-2-isopropylmalate</text>
        <dbReference type="Rhea" id="RHEA:32287"/>
        <dbReference type="ChEBI" id="CHEBI:1178"/>
        <dbReference type="ChEBI" id="CHEBI:35121"/>
        <dbReference type="EC" id="4.2.1.33"/>
    </reaction>
</comment>
<keyword evidence="7" id="KW-0432">Leucine biosynthesis</keyword>
<evidence type="ECO:0000313" key="17">
    <source>
        <dbReference type="Proteomes" id="UP000187166"/>
    </source>
</evidence>
<comment type="similarity">
    <text evidence="5">Belongs to the aconitase/IPM isomerase family.</text>
</comment>
<dbReference type="Pfam" id="PF00330">
    <property type="entry name" value="Aconitase"/>
    <property type="match status" value="1"/>
</dbReference>
<dbReference type="CDD" id="cd01583">
    <property type="entry name" value="IPMI"/>
    <property type="match status" value="1"/>
</dbReference>
<dbReference type="PROSITE" id="PS00450">
    <property type="entry name" value="ACONITASE_1"/>
    <property type="match status" value="1"/>
</dbReference>
<keyword evidence="14" id="KW-0100">Branched-chain amino acid biosynthesis</keyword>
<evidence type="ECO:0000256" key="11">
    <source>
        <dbReference type="ARBA" id="ARBA00023004"/>
    </source>
</evidence>
<dbReference type="InterPro" id="IPR050067">
    <property type="entry name" value="IPM_dehydratase_rel_enz"/>
</dbReference>
<evidence type="ECO:0000259" key="15">
    <source>
        <dbReference type="Pfam" id="PF00330"/>
    </source>
</evidence>
<comment type="caution">
    <text evidence="16">The sequence shown here is derived from an EMBL/GenBank/DDBJ whole genome shotgun (WGS) entry which is preliminary data.</text>
</comment>
<evidence type="ECO:0000256" key="3">
    <source>
        <dbReference type="ARBA" id="ARBA00002695"/>
    </source>
</evidence>
<keyword evidence="12" id="KW-0411">Iron-sulfur</keyword>
<dbReference type="GO" id="GO:0051539">
    <property type="term" value="F:4 iron, 4 sulfur cluster binding"/>
    <property type="evidence" value="ECO:0007669"/>
    <property type="project" value="UniProtKB-KW"/>
</dbReference>
<dbReference type="AlphaFoldDB" id="A0A1U7LXF8"/>
<dbReference type="EMBL" id="MJIH01000001">
    <property type="protein sequence ID" value="OLR64110.1"/>
    <property type="molecule type" value="Genomic_DNA"/>
</dbReference>